<dbReference type="STRING" id="1524460.IX84_15835"/>
<dbReference type="PROSITE" id="PS51257">
    <property type="entry name" value="PROKAR_LIPOPROTEIN"/>
    <property type="match status" value="1"/>
</dbReference>
<protein>
    <recommendedName>
        <fullName evidence="3">Photosynthesis system II assembly factor Ycf48/Hcf136-like domain-containing protein</fullName>
    </recommendedName>
</protein>
<dbReference type="InterPro" id="IPR015943">
    <property type="entry name" value="WD40/YVTN_repeat-like_dom_sf"/>
</dbReference>
<reference evidence="1 2" key="1">
    <citation type="journal article" date="2014" name="Int. J. Syst. Evol. Microbiol.">
        <title>Phaeodactylibacter xiamenensis gen. nov., sp. nov., a member of the family Saprospiraceae isolated from the marine alga Phaeodactylum tricornutum.</title>
        <authorList>
            <person name="Chen Z.Jr."/>
            <person name="Lei X."/>
            <person name="Lai Q."/>
            <person name="Li Y."/>
            <person name="Zhang B."/>
            <person name="Zhang J."/>
            <person name="Zhang H."/>
            <person name="Yang L."/>
            <person name="Zheng W."/>
            <person name="Tian Y."/>
            <person name="Yu Z."/>
            <person name="Xu H.Jr."/>
            <person name="Zheng T."/>
        </authorList>
    </citation>
    <scope>NUCLEOTIDE SEQUENCE [LARGE SCALE GENOMIC DNA]</scope>
    <source>
        <strain evidence="1 2">KD52</strain>
    </source>
</reference>
<dbReference type="Gene3D" id="2.130.10.10">
    <property type="entry name" value="YVTN repeat-like/Quinoprotein amine dehydrogenase"/>
    <property type="match status" value="1"/>
</dbReference>
<dbReference type="SUPFAM" id="SSF110296">
    <property type="entry name" value="Oligoxyloglucan reducing end-specific cellobiohydrolase"/>
    <property type="match status" value="1"/>
</dbReference>
<evidence type="ECO:0000313" key="2">
    <source>
        <dbReference type="Proteomes" id="UP000029736"/>
    </source>
</evidence>
<dbReference type="AlphaFoldDB" id="A0A098S4Q4"/>
<proteinExistence type="predicted"/>
<gene>
    <name evidence="1" type="ORF">IX84_15835</name>
</gene>
<dbReference type="Proteomes" id="UP000029736">
    <property type="component" value="Unassembled WGS sequence"/>
</dbReference>
<sequence>MNMNSVKFWILFGVIGTLVFSSCDDDGFDFNIAECKPEEFLDNWSMEVIQPNIASNFLPQLNNADFTTTSVGYAVGELGTLIRISGDGAVWEVQLTGQETDALTVQALLSVDFFAEDQGFVGGSDILPQFSEERDSGAVFLSTVDAGMTWERRYVDEVRRFMDLEFYNPLLGLALVLPESAGSNSDYSIARTEDGGETWAIEDLPEEFGFPRFQRASNRIFIPMNRRFRFSDDRGETWTERTTPVNTIEVFYFATPEVGFVVGETTAFRTTDGGQNWEEMPLPVEGGGGIMHFVDENQGFFLRSVISQEPETGINYLSGVQTLETQDGGATWTVVAEESGCLVNGEVTFPSSVIGYVVNPNAIYRFVKQ</sequence>
<evidence type="ECO:0000313" key="1">
    <source>
        <dbReference type="EMBL" id="KGE87130.1"/>
    </source>
</evidence>
<dbReference type="PANTHER" id="PTHR47199:SF2">
    <property type="entry name" value="PHOTOSYSTEM II STABILITY_ASSEMBLY FACTOR HCF136, CHLOROPLASTIC"/>
    <property type="match status" value="1"/>
</dbReference>
<name>A0A098S4Q4_9BACT</name>
<dbReference type="EMBL" id="JPOS01000038">
    <property type="protein sequence ID" value="KGE87130.1"/>
    <property type="molecule type" value="Genomic_DNA"/>
</dbReference>
<organism evidence="1 2">
    <name type="scientific">Phaeodactylibacter xiamenensis</name>
    <dbReference type="NCBI Taxonomy" id="1524460"/>
    <lineage>
        <taxon>Bacteria</taxon>
        <taxon>Pseudomonadati</taxon>
        <taxon>Bacteroidota</taxon>
        <taxon>Saprospiria</taxon>
        <taxon>Saprospirales</taxon>
        <taxon>Haliscomenobacteraceae</taxon>
        <taxon>Phaeodactylibacter</taxon>
    </lineage>
</organism>
<dbReference type="PANTHER" id="PTHR47199">
    <property type="entry name" value="PHOTOSYSTEM II STABILITY/ASSEMBLY FACTOR HCF136, CHLOROPLASTIC"/>
    <property type="match status" value="1"/>
</dbReference>
<accession>A0A098S4Q4</accession>
<comment type="caution">
    <text evidence="1">The sequence shown here is derived from an EMBL/GenBank/DDBJ whole genome shotgun (WGS) entry which is preliminary data.</text>
</comment>
<evidence type="ECO:0008006" key="3">
    <source>
        <dbReference type="Google" id="ProtNLM"/>
    </source>
</evidence>
<keyword evidence="2" id="KW-1185">Reference proteome</keyword>